<dbReference type="GO" id="GO:0003676">
    <property type="term" value="F:nucleic acid binding"/>
    <property type="evidence" value="ECO:0007669"/>
    <property type="project" value="InterPro"/>
</dbReference>
<comment type="caution">
    <text evidence="2">The sequence shown here is derived from an EMBL/GenBank/DDBJ whole genome shotgun (WGS) entry which is preliminary data.</text>
</comment>
<dbReference type="Gene3D" id="3.30.420.10">
    <property type="entry name" value="Ribonuclease H-like superfamily/Ribonuclease H"/>
    <property type="match status" value="1"/>
</dbReference>
<dbReference type="AlphaFoldDB" id="A0A3L6TEF5"/>
<evidence type="ECO:0000256" key="1">
    <source>
        <dbReference type="SAM" id="MobiDB-lite"/>
    </source>
</evidence>
<dbReference type="SUPFAM" id="SSF53098">
    <property type="entry name" value="Ribonuclease H-like"/>
    <property type="match status" value="1"/>
</dbReference>
<dbReference type="Proteomes" id="UP000275267">
    <property type="component" value="Unassembled WGS sequence"/>
</dbReference>
<name>A0A3L6TEF5_PANMI</name>
<dbReference type="InterPro" id="IPR036397">
    <property type="entry name" value="RNaseH_sf"/>
</dbReference>
<keyword evidence="3" id="KW-1185">Reference proteome</keyword>
<dbReference type="EMBL" id="PQIB02000002">
    <property type="protein sequence ID" value="RLN35878.1"/>
    <property type="molecule type" value="Genomic_DNA"/>
</dbReference>
<organism evidence="2 3">
    <name type="scientific">Panicum miliaceum</name>
    <name type="common">Proso millet</name>
    <name type="synonym">Broomcorn millet</name>
    <dbReference type="NCBI Taxonomy" id="4540"/>
    <lineage>
        <taxon>Eukaryota</taxon>
        <taxon>Viridiplantae</taxon>
        <taxon>Streptophyta</taxon>
        <taxon>Embryophyta</taxon>
        <taxon>Tracheophyta</taxon>
        <taxon>Spermatophyta</taxon>
        <taxon>Magnoliopsida</taxon>
        <taxon>Liliopsida</taxon>
        <taxon>Poales</taxon>
        <taxon>Poaceae</taxon>
        <taxon>PACMAD clade</taxon>
        <taxon>Panicoideae</taxon>
        <taxon>Panicodae</taxon>
        <taxon>Paniceae</taxon>
        <taxon>Panicinae</taxon>
        <taxon>Panicum</taxon>
        <taxon>Panicum sect. Panicum</taxon>
    </lineage>
</organism>
<accession>A0A3L6TEF5</accession>
<evidence type="ECO:0000313" key="3">
    <source>
        <dbReference type="Proteomes" id="UP000275267"/>
    </source>
</evidence>
<reference evidence="3" key="1">
    <citation type="journal article" date="2019" name="Nat. Commun.">
        <title>The genome of broomcorn millet.</title>
        <authorList>
            <person name="Zou C."/>
            <person name="Miki D."/>
            <person name="Li D."/>
            <person name="Tang Q."/>
            <person name="Xiao L."/>
            <person name="Rajput S."/>
            <person name="Deng P."/>
            <person name="Jia W."/>
            <person name="Huang R."/>
            <person name="Zhang M."/>
            <person name="Sun Y."/>
            <person name="Hu J."/>
            <person name="Fu X."/>
            <person name="Schnable P.S."/>
            <person name="Li F."/>
            <person name="Zhang H."/>
            <person name="Feng B."/>
            <person name="Zhu X."/>
            <person name="Liu R."/>
            <person name="Schnable J.C."/>
            <person name="Zhu J.-K."/>
            <person name="Zhang H."/>
        </authorList>
    </citation>
    <scope>NUCLEOTIDE SEQUENCE [LARGE SCALE GENOMIC DNA]</scope>
</reference>
<gene>
    <name evidence="2" type="ORF">C2845_PM03G30050</name>
</gene>
<protein>
    <submittedName>
        <fullName evidence="2">Uncharacterized protein</fullName>
    </submittedName>
</protein>
<sequence>MAGPRSRSRSRNCLYPLSPATAPTLAPVTPPSTSRAARSPMPPSTSRPSASEIMHRDEPQASTPQITPASPTLSRHQWVSFQGKLLSMMVLYAGGGDLPTVLKRFLMEEDHIFTGAHIENDLNWLRDNFGITITNPIDLQ</sequence>
<feature type="compositionally biased region" description="Polar residues" evidence="1">
    <location>
        <begin position="60"/>
        <end position="73"/>
    </location>
</feature>
<proteinExistence type="predicted"/>
<dbReference type="InterPro" id="IPR012337">
    <property type="entry name" value="RNaseH-like_sf"/>
</dbReference>
<feature type="compositionally biased region" description="Basic residues" evidence="1">
    <location>
        <begin position="1"/>
        <end position="10"/>
    </location>
</feature>
<feature type="region of interest" description="Disordered" evidence="1">
    <location>
        <begin position="1"/>
        <end position="73"/>
    </location>
</feature>
<evidence type="ECO:0000313" key="2">
    <source>
        <dbReference type="EMBL" id="RLN35878.1"/>
    </source>
</evidence>
<feature type="compositionally biased region" description="Low complexity" evidence="1">
    <location>
        <begin position="14"/>
        <end position="39"/>
    </location>
</feature>